<feature type="compositionally biased region" description="Basic and acidic residues" evidence="3">
    <location>
        <begin position="1"/>
        <end position="11"/>
    </location>
</feature>
<dbReference type="InterPro" id="IPR015915">
    <property type="entry name" value="Kelch-typ_b-propeller"/>
</dbReference>
<organism evidence="4 5">
    <name type="scientific">Seminavis robusta</name>
    <dbReference type="NCBI Taxonomy" id="568900"/>
    <lineage>
        <taxon>Eukaryota</taxon>
        <taxon>Sar</taxon>
        <taxon>Stramenopiles</taxon>
        <taxon>Ochrophyta</taxon>
        <taxon>Bacillariophyta</taxon>
        <taxon>Bacillariophyceae</taxon>
        <taxon>Bacillariophycidae</taxon>
        <taxon>Naviculales</taxon>
        <taxon>Naviculaceae</taxon>
        <taxon>Seminavis</taxon>
    </lineage>
</organism>
<comment type="caution">
    <text evidence="4">The sequence shown here is derived from an EMBL/GenBank/DDBJ whole genome shotgun (WGS) entry which is preliminary data.</text>
</comment>
<keyword evidence="2" id="KW-0677">Repeat</keyword>
<dbReference type="Proteomes" id="UP001153069">
    <property type="component" value="Unassembled WGS sequence"/>
</dbReference>
<feature type="region of interest" description="Disordered" evidence="3">
    <location>
        <begin position="170"/>
        <end position="205"/>
    </location>
</feature>
<dbReference type="SUPFAM" id="SSF54695">
    <property type="entry name" value="POZ domain"/>
    <property type="match status" value="1"/>
</dbReference>
<dbReference type="OrthoDB" id="10251809at2759"/>
<reference evidence="4" key="1">
    <citation type="submission" date="2020-06" db="EMBL/GenBank/DDBJ databases">
        <authorList>
            <consortium name="Plant Systems Biology data submission"/>
        </authorList>
    </citation>
    <scope>NUCLEOTIDE SEQUENCE</scope>
    <source>
        <strain evidence="4">D6</strain>
    </source>
</reference>
<proteinExistence type="predicted"/>
<accession>A0A9N8EZA8</accession>
<feature type="compositionally biased region" description="Low complexity" evidence="3">
    <location>
        <begin position="124"/>
        <end position="144"/>
    </location>
</feature>
<dbReference type="InterPro" id="IPR011043">
    <property type="entry name" value="Gal_Oxase/kelch_b-propeller"/>
</dbReference>
<name>A0A9N8EZA8_9STRA</name>
<dbReference type="SMART" id="SM00612">
    <property type="entry name" value="Kelch"/>
    <property type="match status" value="3"/>
</dbReference>
<feature type="compositionally biased region" description="Low complexity" evidence="3">
    <location>
        <begin position="61"/>
        <end position="75"/>
    </location>
</feature>
<feature type="region of interest" description="Disordered" evidence="3">
    <location>
        <begin position="1"/>
        <end position="37"/>
    </location>
</feature>
<feature type="compositionally biased region" description="Low complexity" evidence="3">
    <location>
        <begin position="21"/>
        <end position="37"/>
    </location>
</feature>
<dbReference type="PANTHER" id="PTHR23244">
    <property type="entry name" value="KELCH REPEAT DOMAIN"/>
    <property type="match status" value="1"/>
</dbReference>
<evidence type="ECO:0000313" key="4">
    <source>
        <dbReference type="EMBL" id="CAB9528454.1"/>
    </source>
</evidence>
<sequence length="545" mass="59012">MDEDSNIREEIGIGQGDGVQDDAATNQQAAAAVEAPPGAQVEMINASESINNNNGMATVQNRSPSMRSSAASNSNTVGLSNASHQSMLRQLAHSPTGMARPAIPNRNNAMMPGGGVAHQEALRQAQQQPMQQQQQPPQRQQIHVPVAAPAAAAPNNNNINAGDNAVPERATETEAVYHPCSSSGSASSGWSVVETSQGGAGGAPPSARSLHAAALLNGIMYVFGGYDGSVRVNTFHAFSFAEKRWSPVLPSANSAGPPSPRDRHVAVSFGNSFYVHGGFDGTSRVADLWAFDFSSMTWREIVPLHGRPPSPRHSHAAVVYGSSMYVFGGYDGSYKSDLNEYDFTESRWSVVPAAGRRPRARYRATCVVFRNTMISYGGHDGTRHLSDAHLFDFDTRTWSTLVTEGTPPIPRDSHVSVVHRSSMYCFGGSSGSAMNDLHELQLPSSPSAPAKWRPVKISGVDQPRHRFCHVAVSHNESMFVFGGYDGSERLNDFIRFDFAVYDLSFEVPNSTIISDFRDLINNETLSDVTFLVEEQPVYAHKLMLM</sequence>
<dbReference type="SUPFAM" id="SSF50965">
    <property type="entry name" value="Galactose oxidase, central domain"/>
    <property type="match status" value="1"/>
</dbReference>
<gene>
    <name evidence="4" type="ORF">SEMRO_2230_G319990.1</name>
</gene>
<feature type="region of interest" description="Disordered" evidence="3">
    <location>
        <begin position="58"/>
        <end position="79"/>
    </location>
</feature>
<feature type="compositionally biased region" description="Low complexity" evidence="3">
    <location>
        <begin position="181"/>
        <end position="191"/>
    </location>
</feature>
<keyword evidence="5" id="KW-1185">Reference proteome</keyword>
<keyword evidence="1" id="KW-0880">Kelch repeat</keyword>
<dbReference type="Gene3D" id="2.120.10.80">
    <property type="entry name" value="Kelch-type beta propeller"/>
    <property type="match status" value="2"/>
</dbReference>
<dbReference type="PANTHER" id="PTHR23244:SF498">
    <property type="entry name" value="C2 DOMAIN-CONTAINING PROTEIN"/>
    <property type="match status" value="1"/>
</dbReference>
<evidence type="ECO:0000256" key="2">
    <source>
        <dbReference type="ARBA" id="ARBA00022737"/>
    </source>
</evidence>
<protein>
    <submittedName>
        <fullName evidence="4">Effector protein with kelch motifs</fullName>
    </submittedName>
</protein>
<dbReference type="Gene3D" id="3.30.710.10">
    <property type="entry name" value="Potassium Channel Kv1.1, Chain A"/>
    <property type="match status" value="1"/>
</dbReference>
<dbReference type="Pfam" id="PF01344">
    <property type="entry name" value="Kelch_1"/>
    <property type="match status" value="1"/>
</dbReference>
<dbReference type="Pfam" id="PF24681">
    <property type="entry name" value="Kelch_KLHDC2_KLHL20_DRC7"/>
    <property type="match status" value="1"/>
</dbReference>
<dbReference type="InterPro" id="IPR011333">
    <property type="entry name" value="SKP1/BTB/POZ_sf"/>
</dbReference>
<dbReference type="InterPro" id="IPR006652">
    <property type="entry name" value="Kelch_1"/>
</dbReference>
<dbReference type="AlphaFoldDB" id="A0A9N8EZA8"/>
<dbReference type="EMBL" id="CAICTM010002228">
    <property type="protein sequence ID" value="CAB9528454.1"/>
    <property type="molecule type" value="Genomic_DNA"/>
</dbReference>
<evidence type="ECO:0000313" key="5">
    <source>
        <dbReference type="Proteomes" id="UP001153069"/>
    </source>
</evidence>
<evidence type="ECO:0000256" key="3">
    <source>
        <dbReference type="SAM" id="MobiDB-lite"/>
    </source>
</evidence>
<feature type="region of interest" description="Disordered" evidence="3">
    <location>
        <begin position="110"/>
        <end position="144"/>
    </location>
</feature>
<evidence type="ECO:0000256" key="1">
    <source>
        <dbReference type="ARBA" id="ARBA00022441"/>
    </source>
</evidence>